<comment type="caution">
    <text evidence="2">The sequence shown here is derived from an EMBL/GenBank/DDBJ whole genome shotgun (WGS) entry which is preliminary data.</text>
</comment>
<proteinExistence type="predicted"/>
<evidence type="ECO:0000256" key="1">
    <source>
        <dbReference type="SAM" id="MobiDB-lite"/>
    </source>
</evidence>
<dbReference type="AlphaFoldDB" id="A0ABD1LNV6"/>
<gene>
    <name evidence="2" type="ORF">Fmac_024245</name>
</gene>
<keyword evidence="3" id="KW-1185">Reference proteome</keyword>
<feature type="compositionally biased region" description="Polar residues" evidence="1">
    <location>
        <begin position="78"/>
        <end position="97"/>
    </location>
</feature>
<dbReference type="EMBL" id="JBGMDY010000008">
    <property type="protein sequence ID" value="KAL2325187.1"/>
    <property type="molecule type" value="Genomic_DNA"/>
</dbReference>
<evidence type="ECO:0000313" key="3">
    <source>
        <dbReference type="Proteomes" id="UP001603857"/>
    </source>
</evidence>
<evidence type="ECO:0000313" key="2">
    <source>
        <dbReference type="EMBL" id="KAL2325187.1"/>
    </source>
</evidence>
<reference evidence="2 3" key="1">
    <citation type="submission" date="2024-08" db="EMBL/GenBank/DDBJ databases">
        <title>Insights into the chromosomal genome structure of Flemingia macrophylla.</title>
        <authorList>
            <person name="Ding Y."/>
            <person name="Zhao Y."/>
            <person name="Bi W."/>
            <person name="Wu M."/>
            <person name="Zhao G."/>
            <person name="Gong Y."/>
            <person name="Li W."/>
            <person name="Zhang P."/>
        </authorList>
    </citation>
    <scope>NUCLEOTIDE SEQUENCE [LARGE SCALE GENOMIC DNA]</scope>
    <source>
        <strain evidence="2">DYQJB</strain>
        <tissue evidence="2">Leaf</tissue>
    </source>
</reference>
<feature type="region of interest" description="Disordered" evidence="1">
    <location>
        <begin position="70"/>
        <end position="97"/>
    </location>
</feature>
<feature type="region of interest" description="Disordered" evidence="1">
    <location>
        <begin position="1"/>
        <end position="49"/>
    </location>
</feature>
<organism evidence="2 3">
    <name type="scientific">Flemingia macrophylla</name>
    <dbReference type="NCBI Taxonomy" id="520843"/>
    <lineage>
        <taxon>Eukaryota</taxon>
        <taxon>Viridiplantae</taxon>
        <taxon>Streptophyta</taxon>
        <taxon>Embryophyta</taxon>
        <taxon>Tracheophyta</taxon>
        <taxon>Spermatophyta</taxon>
        <taxon>Magnoliopsida</taxon>
        <taxon>eudicotyledons</taxon>
        <taxon>Gunneridae</taxon>
        <taxon>Pentapetalae</taxon>
        <taxon>rosids</taxon>
        <taxon>fabids</taxon>
        <taxon>Fabales</taxon>
        <taxon>Fabaceae</taxon>
        <taxon>Papilionoideae</taxon>
        <taxon>50 kb inversion clade</taxon>
        <taxon>NPAAA clade</taxon>
        <taxon>indigoferoid/millettioid clade</taxon>
        <taxon>Phaseoleae</taxon>
        <taxon>Flemingia</taxon>
    </lineage>
</organism>
<dbReference type="Proteomes" id="UP001603857">
    <property type="component" value="Unassembled WGS sequence"/>
</dbReference>
<protein>
    <submittedName>
        <fullName evidence="2">Uncharacterized protein</fullName>
    </submittedName>
</protein>
<name>A0ABD1LNV6_9FABA</name>
<feature type="compositionally biased region" description="Basic residues" evidence="1">
    <location>
        <begin position="1"/>
        <end position="13"/>
    </location>
</feature>
<sequence>MEVRRGTRPRKSRSSASPREEIEDSARSGAEAWSTRNEAEPSSAASQAEGCARHGVQAVYKSLPYLKSVSAAAAAHQDGSTSNNLPCVHSPNQFWRS</sequence>
<accession>A0ABD1LNV6</accession>
<feature type="compositionally biased region" description="Low complexity" evidence="1">
    <location>
        <begin position="40"/>
        <end position="49"/>
    </location>
</feature>